<keyword evidence="1" id="KW-1133">Transmembrane helix</keyword>
<sequence>MRYQNGIEFRFVTTPSNPWGDERRRLSHQLPMRDHFFGRHQARRLSRRFARVGVEIPPGRLREMLAGMPVSDDEMTSVSFALIAIRINHENRVAKMRRLQRCCRQTLISVGLAIVALNFLLCIGYLFLTLTQHASSW</sequence>
<comment type="caution">
    <text evidence="2">The sequence shown here is derived from an EMBL/GenBank/DDBJ whole genome shotgun (WGS) entry which is preliminary data.</text>
</comment>
<accession>A0A163XU46</accession>
<keyword evidence="3" id="KW-1185">Reference proteome</keyword>
<feature type="transmembrane region" description="Helical" evidence="1">
    <location>
        <begin position="106"/>
        <end position="128"/>
    </location>
</feature>
<organism evidence="2 3">
    <name type="scientific">Mycobacterium ostraviense</name>
    <dbReference type="NCBI Taxonomy" id="2738409"/>
    <lineage>
        <taxon>Bacteria</taxon>
        <taxon>Bacillati</taxon>
        <taxon>Actinomycetota</taxon>
        <taxon>Actinomycetes</taxon>
        <taxon>Mycobacteriales</taxon>
        <taxon>Mycobacteriaceae</taxon>
        <taxon>Mycobacterium</taxon>
    </lineage>
</organism>
<reference evidence="3" key="1">
    <citation type="submission" date="2016-04" db="EMBL/GenBank/DDBJ databases">
        <authorList>
            <person name="Strapagiel D."/>
            <person name="Borowka P."/>
            <person name="Marciniak B."/>
            <person name="Bakula Z."/>
            <person name="Van Ingen J."/>
            <person name="Safianowska A."/>
            <person name="Dziadek J."/>
            <person name="Jagielski T."/>
        </authorList>
    </citation>
    <scope>NUCLEOTIDE SEQUENCE [LARGE SCALE GENOMIC DNA]</scope>
    <source>
        <strain evidence="3">1010001458</strain>
    </source>
</reference>
<name>A0A163XU46_9MYCO</name>
<dbReference type="AlphaFoldDB" id="A0A163XU46"/>
<protein>
    <submittedName>
        <fullName evidence="2">Uncharacterized protein</fullName>
    </submittedName>
</protein>
<gene>
    <name evidence="2" type="ORF">A4G28_14310</name>
</gene>
<evidence type="ECO:0000256" key="1">
    <source>
        <dbReference type="SAM" id="Phobius"/>
    </source>
</evidence>
<keyword evidence="1" id="KW-0812">Transmembrane</keyword>
<dbReference type="Proteomes" id="UP000077342">
    <property type="component" value="Unassembled WGS sequence"/>
</dbReference>
<proteinExistence type="predicted"/>
<keyword evidence="1" id="KW-0472">Membrane</keyword>
<evidence type="ECO:0000313" key="2">
    <source>
        <dbReference type="EMBL" id="KZS59757.1"/>
    </source>
</evidence>
<evidence type="ECO:0000313" key="3">
    <source>
        <dbReference type="Proteomes" id="UP000077342"/>
    </source>
</evidence>
<dbReference type="EMBL" id="LWCI01000134">
    <property type="protein sequence ID" value="KZS59757.1"/>
    <property type="molecule type" value="Genomic_DNA"/>
</dbReference>